<keyword evidence="2" id="KW-1185">Reference proteome</keyword>
<reference evidence="1" key="1">
    <citation type="submission" date="2022-03" db="EMBL/GenBank/DDBJ databases">
        <authorList>
            <person name="Sayadi A."/>
        </authorList>
    </citation>
    <scope>NUCLEOTIDE SEQUENCE</scope>
</reference>
<evidence type="ECO:0000313" key="2">
    <source>
        <dbReference type="Proteomes" id="UP001152888"/>
    </source>
</evidence>
<dbReference type="AlphaFoldDB" id="A0A9P0JQV5"/>
<proteinExistence type="predicted"/>
<protein>
    <submittedName>
        <fullName evidence="1">Uncharacterized protein</fullName>
    </submittedName>
</protein>
<evidence type="ECO:0000313" key="1">
    <source>
        <dbReference type="EMBL" id="CAH1958420.1"/>
    </source>
</evidence>
<sequence>MKRNATCSTNQRHALCPGERNIVKNVYNALRSQFSDKIMDETVRDYSDMTKVSVRTIYIILKAKEQEVNPIKERGRKKDVLDDDVKNVTGTYSKPGNYNRRNKIREERGYTFHVKVPVMTTLKTDNTGNEKVICISLTRCATQSTAPCPLRKPNCDVGGVLLLSNHHSSLAFKILSNVFKRQDIRETSLQELGSLALGIGMMKAAFMVSQFSPRIRIRL</sequence>
<comment type="caution">
    <text evidence="1">The sequence shown here is derived from an EMBL/GenBank/DDBJ whole genome shotgun (WGS) entry which is preliminary data.</text>
</comment>
<dbReference type="EMBL" id="CAKOFQ010006677">
    <property type="protein sequence ID" value="CAH1958420.1"/>
    <property type="molecule type" value="Genomic_DNA"/>
</dbReference>
<dbReference type="Proteomes" id="UP001152888">
    <property type="component" value="Unassembled WGS sequence"/>
</dbReference>
<name>A0A9P0JQV5_ACAOB</name>
<accession>A0A9P0JQV5</accession>
<gene>
    <name evidence="1" type="ORF">ACAOBT_LOCUS2626</name>
</gene>
<organism evidence="1 2">
    <name type="scientific">Acanthoscelides obtectus</name>
    <name type="common">Bean weevil</name>
    <name type="synonym">Bruchus obtectus</name>
    <dbReference type="NCBI Taxonomy" id="200917"/>
    <lineage>
        <taxon>Eukaryota</taxon>
        <taxon>Metazoa</taxon>
        <taxon>Ecdysozoa</taxon>
        <taxon>Arthropoda</taxon>
        <taxon>Hexapoda</taxon>
        <taxon>Insecta</taxon>
        <taxon>Pterygota</taxon>
        <taxon>Neoptera</taxon>
        <taxon>Endopterygota</taxon>
        <taxon>Coleoptera</taxon>
        <taxon>Polyphaga</taxon>
        <taxon>Cucujiformia</taxon>
        <taxon>Chrysomeloidea</taxon>
        <taxon>Chrysomelidae</taxon>
        <taxon>Bruchinae</taxon>
        <taxon>Bruchini</taxon>
        <taxon>Acanthoscelides</taxon>
    </lineage>
</organism>